<reference evidence="3" key="1">
    <citation type="submission" date="2023-03" db="EMBL/GenBank/DDBJ databases">
        <title>Massive genome expansion in bonnet fungi (Mycena s.s.) driven by repeated elements and novel gene families across ecological guilds.</title>
        <authorList>
            <consortium name="Lawrence Berkeley National Laboratory"/>
            <person name="Harder C.B."/>
            <person name="Miyauchi S."/>
            <person name="Viragh M."/>
            <person name="Kuo A."/>
            <person name="Thoen E."/>
            <person name="Andreopoulos B."/>
            <person name="Lu D."/>
            <person name="Skrede I."/>
            <person name="Drula E."/>
            <person name="Henrissat B."/>
            <person name="Morin E."/>
            <person name="Kohler A."/>
            <person name="Barry K."/>
            <person name="LaButti K."/>
            <person name="Morin E."/>
            <person name="Salamov A."/>
            <person name="Lipzen A."/>
            <person name="Mereny Z."/>
            <person name="Hegedus B."/>
            <person name="Baldrian P."/>
            <person name="Stursova M."/>
            <person name="Weitz H."/>
            <person name="Taylor A."/>
            <person name="Grigoriev I.V."/>
            <person name="Nagy L.G."/>
            <person name="Martin F."/>
            <person name="Kauserud H."/>
        </authorList>
    </citation>
    <scope>NUCLEOTIDE SEQUENCE</scope>
    <source>
        <strain evidence="3">CBHHK200</strain>
    </source>
</reference>
<evidence type="ECO:0000313" key="4">
    <source>
        <dbReference type="Proteomes" id="UP001218188"/>
    </source>
</evidence>
<evidence type="ECO:0000313" key="3">
    <source>
        <dbReference type="EMBL" id="KAJ7036513.1"/>
    </source>
</evidence>
<dbReference type="EMBL" id="JARJCM010000042">
    <property type="protein sequence ID" value="KAJ7036513.1"/>
    <property type="molecule type" value="Genomic_DNA"/>
</dbReference>
<keyword evidence="4" id="KW-1185">Reference proteome</keyword>
<proteinExistence type="predicted"/>
<feature type="chain" id="PRO_5042221720" description="Apple domain-containing protein" evidence="2">
    <location>
        <begin position="23"/>
        <end position="407"/>
    </location>
</feature>
<accession>A0AAD6T262</accession>
<feature type="compositionally biased region" description="Gly residues" evidence="1">
    <location>
        <begin position="38"/>
        <end position="57"/>
    </location>
</feature>
<feature type="compositionally biased region" description="Low complexity" evidence="1">
    <location>
        <begin position="58"/>
        <end position="78"/>
    </location>
</feature>
<feature type="compositionally biased region" description="Gly residues" evidence="1">
    <location>
        <begin position="79"/>
        <end position="88"/>
    </location>
</feature>
<dbReference type="AlphaFoldDB" id="A0AAD6T262"/>
<gene>
    <name evidence="3" type="ORF">C8F04DRAFT_1094711</name>
</gene>
<sequence length="407" mass="42569">MAIRTQLATLCILSCALLVAPSAYIDKKSSLGRRDGYDQGGGYNQNGGYDQGGGYNQNGGYDHNGGYDQNGGYDHNNGNGNGGGGNGHHGGRNASEVILGFDDPERFCADYLGFSEPYATTQTVTATEAVATITETVVSDIDLGTETDTSTIVEETDTVTQIVATTTDVSTTTSTETDLFTSTTTTYQYTAPAPPAARRRRAHAAARKRMQATQKRDMLPPGLRHFDDAEVSAACSDIAMPQTAYQTATTVIADQTETDTFTTTSFIGPTTTTTTLAVTTTTFPPDTETDLATTLTATTTSTTAFPTATLCAQSRSIAQIGIASDGGSVQIFNNLNADQCCLKCFGTFAIPNCGAWQYDSVLGACQIASGAQMGLETRSGCLLVGRYIVTDGGAFMGGDGPCSGGHY</sequence>
<evidence type="ECO:0000256" key="2">
    <source>
        <dbReference type="SAM" id="SignalP"/>
    </source>
</evidence>
<comment type="caution">
    <text evidence="3">The sequence shown here is derived from an EMBL/GenBank/DDBJ whole genome shotgun (WGS) entry which is preliminary data.</text>
</comment>
<organism evidence="3 4">
    <name type="scientific">Mycena alexandri</name>
    <dbReference type="NCBI Taxonomy" id="1745969"/>
    <lineage>
        <taxon>Eukaryota</taxon>
        <taxon>Fungi</taxon>
        <taxon>Dikarya</taxon>
        <taxon>Basidiomycota</taxon>
        <taxon>Agaricomycotina</taxon>
        <taxon>Agaricomycetes</taxon>
        <taxon>Agaricomycetidae</taxon>
        <taxon>Agaricales</taxon>
        <taxon>Marasmiineae</taxon>
        <taxon>Mycenaceae</taxon>
        <taxon>Mycena</taxon>
    </lineage>
</organism>
<protein>
    <recommendedName>
        <fullName evidence="5">Apple domain-containing protein</fullName>
    </recommendedName>
</protein>
<name>A0AAD6T262_9AGAR</name>
<dbReference type="Proteomes" id="UP001218188">
    <property type="component" value="Unassembled WGS sequence"/>
</dbReference>
<evidence type="ECO:0000256" key="1">
    <source>
        <dbReference type="SAM" id="MobiDB-lite"/>
    </source>
</evidence>
<keyword evidence="2" id="KW-0732">Signal</keyword>
<feature type="region of interest" description="Disordered" evidence="1">
    <location>
        <begin position="35"/>
        <end position="89"/>
    </location>
</feature>
<feature type="signal peptide" evidence="2">
    <location>
        <begin position="1"/>
        <end position="22"/>
    </location>
</feature>
<evidence type="ECO:0008006" key="5">
    <source>
        <dbReference type="Google" id="ProtNLM"/>
    </source>
</evidence>